<protein>
    <submittedName>
        <fullName evidence="2">Uncharacterized protein</fullName>
    </submittedName>
</protein>
<evidence type="ECO:0000313" key="3">
    <source>
        <dbReference type="Proteomes" id="UP000290189"/>
    </source>
</evidence>
<dbReference type="InterPro" id="IPR011990">
    <property type="entry name" value="TPR-like_helical_dom_sf"/>
</dbReference>
<proteinExistence type="inferred from homology"/>
<reference evidence="2 3" key="1">
    <citation type="submission" date="2018-03" db="EMBL/GenBank/DDBJ databases">
        <authorList>
            <person name="Fogelqvist J."/>
        </authorList>
    </citation>
    <scope>NUCLEOTIDE SEQUENCE [LARGE SCALE GENOMIC DNA]</scope>
</reference>
<keyword evidence="2" id="KW-0496">Mitochondrion</keyword>
<geneLocation type="mitochondrion" evidence="2"/>
<organism evidence="2 3">
    <name type="scientific">Plasmodiophora brassicae</name>
    <name type="common">Clubroot disease agent</name>
    <dbReference type="NCBI Taxonomy" id="37360"/>
    <lineage>
        <taxon>Eukaryota</taxon>
        <taxon>Sar</taxon>
        <taxon>Rhizaria</taxon>
        <taxon>Endomyxa</taxon>
        <taxon>Phytomyxea</taxon>
        <taxon>Plasmodiophorida</taxon>
        <taxon>Plasmodiophoridae</taxon>
        <taxon>Plasmodiophora</taxon>
    </lineage>
</organism>
<dbReference type="Gene3D" id="1.25.40.10">
    <property type="entry name" value="Tetratricopeptide repeat domain"/>
    <property type="match status" value="3"/>
</dbReference>
<dbReference type="PANTHER" id="PTHR11102:SF160">
    <property type="entry name" value="ERAD-ASSOCIATED E3 UBIQUITIN-PROTEIN LIGASE COMPONENT HRD3"/>
    <property type="match status" value="1"/>
</dbReference>
<dbReference type="PANTHER" id="PTHR11102">
    <property type="entry name" value="SEL-1-LIKE PROTEIN"/>
    <property type="match status" value="1"/>
</dbReference>
<dbReference type="Proteomes" id="UP000290189">
    <property type="component" value="Unassembled WGS sequence"/>
</dbReference>
<accession>A0A3P3YJP9</accession>
<gene>
    <name evidence="2" type="ORF">PLBR_LOCUS7620</name>
</gene>
<name>A0A3P3YJP9_PLABS</name>
<dbReference type="InterPro" id="IPR006597">
    <property type="entry name" value="Sel1-like"/>
</dbReference>
<dbReference type="InterPro" id="IPR050767">
    <property type="entry name" value="Sel1_AlgK"/>
</dbReference>
<dbReference type="AlphaFoldDB" id="A0A3P3YJP9"/>
<dbReference type="SUPFAM" id="SSF81901">
    <property type="entry name" value="HCP-like"/>
    <property type="match status" value="2"/>
</dbReference>
<evidence type="ECO:0000256" key="1">
    <source>
        <dbReference type="ARBA" id="ARBA00038101"/>
    </source>
</evidence>
<dbReference type="SMART" id="SM00671">
    <property type="entry name" value="SEL1"/>
    <property type="match status" value="9"/>
</dbReference>
<dbReference type="EMBL" id="OVEO01000014">
    <property type="protein sequence ID" value="SPR00405.1"/>
    <property type="molecule type" value="Genomic_DNA"/>
</dbReference>
<dbReference type="Pfam" id="PF08238">
    <property type="entry name" value="Sel1"/>
    <property type="match status" value="10"/>
</dbReference>
<comment type="similarity">
    <text evidence="1">Belongs to the sel-1 family.</text>
</comment>
<sequence length="654" mass="70837">MIGAMPRSSPRPSSKLISPEVQRRMTALLTRGNSSAQVASVRPPSAQPRVSVISVMSYVADSKGGGGSKRPSLAESLVDINAATSPTKSLEAVAADLINQCDKVGGDRVAPGLRHRLEQVPAILQELRGALSEHRDDWRVQRALASLRQALAQTRSTLQRAQAAWFRRRSRFRDPLRSHIDDLNDAFARLRVAAVQVRARPIAPMPTTPLDEKSDPAVACDAIGSAESTCLLADKHLFGHGVPNCLATAKRMYEEAAVMGYAPAMDSLGRMYRDGIGMASRDTARALEWFTRAAALGSIDAVNCLAELQMELGTQPGDVSHAVELFEMAASADHVEAITSLGWLHEHGSAFGVVEKDLEVAEQWYRIAASMHFAKAQNNLGYLLYCRSIGETDDSDLEEGRARRRLEEAIALFRLSADQGNASALNNLGICTESGRGVSQDPVEARHLYLQSAQLGNAHACVNLARCLMNGLQFQQARHWLRRALDTGNDSAKGVAHAMLGSMYEAGSDMGVQKCMVTAREHYEAAAKLGNARGQYLTGRLAACPPDIFTSAPDMRRAFDLYKSSALQGCADGQNAFGELLEEGVPAVQDFSQAMYWYKKAAEQNHPGALFNLACLYENGAGVPVDKTLSLHYLKRAADCGNLAASSRLLDMQS</sequence>
<evidence type="ECO:0000313" key="2">
    <source>
        <dbReference type="EMBL" id="SPR00405.1"/>
    </source>
</evidence>